<evidence type="ECO:0000256" key="1">
    <source>
        <dbReference type="SAM" id="MobiDB-lite"/>
    </source>
</evidence>
<protein>
    <submittedName>
        <fullName evidence="2">Uncharacterized protein</fullName>
    </submittedName>
</protein>
<comment type="caution">
    <text evidence="2">The sequence shown here is derived from an EMBL/GenBank/DDBJ whole genome shotgun (WGS) entry which is preliminary data.</text>
</comment>
<feature type="region of interest" description="Disordered" evidence="1">
    <location>
        <begin position="609"/>
        <end position="657"/>
    </location>
</feature>
<feature type="region of interest" description="Disordered" evidence="1">
    <location>
        <begin position="494"/>
        <end position="513"/>
    </location>
</feature>
<organism evidence="2 3">
    <name type="scientific">Pocillopora meandrina</name>
    <dbReference type="NCBI Taxonomy" id="46732"/>
    <lineage>
        <taxon>Eukaryota</taxon>
        <taxon>Metazoa</taxon>
        <taxon>Cnidaria</taxon>
        <taxon>Anthozoa</taxon>
        <taxon>Hexacorallia</taxon>
        <taxon>Scleractinia</taxon>
        <taxon>Astrocoeniina</taxon>
        <taxon>Pocilloporidae</taxon>
        <taxon>Pocillopora</taxon>
    </lineage>
</organism>
<name>A0AAU9WN31_9CNID</name>
<keyword evidence="3" id="KW-1185">Reference proteome</keyword>
<feature type="compositionally biased region" description="Basic and acidic residues" evidence="1">
    <location>
        <begin position="92"/>
        <end position="101"/>
    </location>
</feature>
<proteinExistence type="predicted"/>
<gene>
    <name evidence="2" type="ORF">PMEA_00007994</name>
</gene>
<feature type="compositionally biased region" description="Basic and acidic residues" evidence="1">
    <location>
        <begin position="634"/>
        <end position="657"/>
    </location>
</feature>
<feature type="region of interest" description="Disordered" evidence="1">
    <location>
        <begin position="156"/>
        <end position="177"/>
    </location>
</feature>
<dbReference type="EMBL" id="CALNXJ010000017">
    <property type="protein sequence ID" value="CAH3119896.1"/>
    <property type="molecule type" value="Genomic_DNA"/>
</dbReference>
<sequence length="754" mass="85599">MADLHPFAPLQPSAVTFNAGIAFDYINFPRIVSVCWPECNTQAGTSVVVRDELQMRTNKTAFNDIEVITGASVFNCDPTRTGRLGPPIDTTHPVKKEHMGGAKENTPSTEETTTLTLLQDERQTQKQREHCRSTDLYVSTKVEANLKYKKNSREKPIDFIQEGSPNSRSRSREASQRDVLDCAKPKLHMKFCALDDDKQGIFKAQSSFIGVRRDDKKLSQSGVGNVTNKQFEGSIKFKSTGTSMGLKESTRPQKDNMASFSCEICFFFFFFFFKKPSNFFFYFQDSYGSIAVRPAIKEKRLQNHLQKDNARENVRDLVRRIRFIKSRLDRTESDFRKKRMLKAIVGLRKKVKSLIEGMRNNKAEQGKSQQKTGASYLHKKVDNSKETAQENNKNMNASSIVISATDGKLVTDQVIVNIDGDTKEHCNYKQNSGELTNATKIEDEYRPKTSYNYDIQMKNDYRRKGRGSLTLIKSNVGNESFLRLPFEVGLDLSSPCKKRSASSSDADQAENGGAKKMKVLSLSGQKLVARINTNTEEVTCNVRSVTQSRVEENNVTPTDDCAILARREFVLCYPDFTQCKHCKDEGYASVKMEPSDPPLDYAVHNQANDVKEESQGDEGPGKGNFGEGCQVSLENRKDKQFTTESTHEYHETGEKQPEYSQVSECKFCAGINYPQLDQREEKDNAKPQENQGSSLERILQDEEKQGFTSPRIYNPSGRQEDIDLIQSLQIREARIRNLARKRERLLNLAEIKFR</sequence>
<evidence type="ECO:0000313" key="2">
    <source>
        <dbReference type="EMBL" id="CAH3119896.1"/>
    </source>
</evidence>
<accession>A0AAU9WN31</accession>
<dbReference type="Proteomes" id="UP001159428">
    <property type="component" value="Unassembled WGS sequence"/>
</dbReference>
<feature type="region of interest" description="Disordered" evidence="1">
    <location>
        <begin position="79"/>
        <end position="112"/>
    </location>
</feature>
<reference evidence="2 3" key="1">
    <citation type="submission" date="2022-05" db="EMBL/GenBank/DDBJ databases">
        <authorList>
            <consortium name="Genoscope - CEA"/>
            <person name="William W."/>
        </authorList>
    </citation>
    <scope>NUCLEOTIDE SEQUENCE [LARGE SCALE GENOMIC DNA]</scope>
</reference>
<dbReference type="AlphaFoldDB" id="A0AAU9WN31"/>
<feature type="region of interest" description="Disordered" evidence="1">
    <location>
        <begin position="679"/>
        <end position="718"/>
    </location>
</feature>
<evidence type="ECO:0000313" key="3">
    <source>
        <dbReference type="Proteomes" id="UP001159428"/>
    </source>
</evidence>